<feature type="compositionally biased region" description="Low complexity" evidence="1">
    <location>
        <begin position="91"/>
        <end position="104"/>
    </location>
</feature>
<name>A0A8H7QSI8_9FUNG</name>
<feature type="region of interest" description="Disordered" evidence="1">
    <location>
        <begin position="88"/>
        <end position="166"/>
    </location>
</feature>
<proteinExistence type="predicted"/>
<sequence length="166" mass="18443">MPNQTGPKQNPLDRYYEYRVYDKNIGNQREMFSSYSEYAPCPVVVMSRHQGFQWNDELFVSEYRRNAGYECHKSASLQQRDQKIRFNITTQQQQQHQQQQQQQQDDPSPEVIEINLTEADCDVWPSSSSGGGGGGDVKGSSSGSGGKGSSDSGSNNSSSSGRDGSK</sequence>
<keyword evidence="3" id="KW-1185">Reference proteome</keyword>
<evidence type="ECO:0000313" key="3">
    <source>
        <dbReference type="Proteomes" id="UP000603453"/>
    </source>
</evidence>
<dbReference type="OrthoDB" id="2210039at2759"/>
<evidence type="ECO:0000313" key="2">
    <source>
        <dbReference type="EMBL" id="KAG2197957.1"/>
    </source>
</evidence>
<reference evidence="2" key="1">
    <citation type="submission" date="2020-12" db="EMBL/GenBank/DDBJ databases">
        <title>Metabolic potential, ecology and presence of endohyphal bacteria is reflected in genomic diversity of Mucoromycotina.</title>
        <authorList>
            <person name="Muszewska A."/>
            <person name="Okrasinska A."/>
            <person name="Steczkiewicz K."/>
            <person name="Drgas O."/>
            <person name="Orlowska M."/>
            <person name="Perlinska-Lenart U."/>
            <person name="Aleksandrzak-Piekarczyk T."/>
            <person name="Szatraj K."/>
            <person name="Zielenkiewicz U."/>
            <person name="Pilsyk S."/>
            <person name="Malc E."/>
            <person name="Mieczkowski P."/>
            <person name="Kruszewska J.S."/>
            <person name="Biernat P."/>
            <person name="Pawlowska J."/>
        </authorList>
    </citation>
    <scope>NUCLEOTIDE SEQUENCE</scope>
    <source>
        <strain evidence="2">WA0000017839</strain>
    </source>
</reference>
<comment type="caution">
    <text evidence="2">The sequence shown here is derived from an EMBL/GenBank/DDBJ whole genome shotgun (WGS) entry which is preliminary data.</text>
</comment>
<dbReference type="AlphaFoldDB" id="A0A8H7QSI8"/>
<feature type="compositionally biased region" description="Gly residues" evidence="1">
    <location>
        <begin position="129"/>
        <end position="148"/>
    </location>
</feature>
<organism evidence="2 3">
    <name type="scientific">Mucor saturninus</name>
    <dbReference type="NCBI Taxonomy" id="64648"/>
    <lineage>
        <taxon>Eukaryota</taxon>
        <taxon>Fungi</taxon>
        <taxon>Fungi incertae sedis</taxon>
        <taxon>Mucoromycota</taxon>
        <taxon>Mucoromycotina</taxon>
        <taxon>Mucoromycetes</taxon>
        <taxon>Mucorales</taxon>
        <taxon>Mucorineae</taxon>
        <taxon>Mucoraceae</taxon>
        <taxon>Mucor</taxon>
    </lineage>
</organism>
<accession>A0A8H7QSI8</accession>
<feature type="compositionally biased region" description="Low complexity" evidence="1">
    <location>
        <begin position="149"/>
        <end position="166"/>
    </location>
</feature>
<dbReference type="EMBL" id="JAEPRD010000119">
    <property type="protein sequence ID" value="KAG2197957.1"/>
    <property type="molecule type" value="Genomic_DNA"/>
</dbReference>
<dbReference type="Proteomes" id="UP000603453">
    <property type="component" value="Unassembled WGS sequence"/>
</dbReference>
<evidence type="ECO:0000256" key="1">
    <source>
        <dbReference type="SAM" id="MobiDB-lite"/>
    </source>
</evidence>
<protein>
    <submittedName>
        <fullName evidence="2">Uncharacterized protein</fullName>
    </submittedName>
</protein>
<gene>
    <name evidence="2" type="ORF">INT47_002984</name>
</gene>